<evidence type="ECO:0000256" key="2">
    <source>
        <dbReference type="ARBA" id="ARBA00022801"/>
    </source>
</evidence>
<feature type="domain" description="Helicase C-terminal" evidence="10">
    <location>
        <begin position="446"/>
        <end position="612"/>
    </location>
</feature>
<keyword evidence="3 6" id="KW-0347">Helicase</keyword>
<keyword evidence="4 6" id="KW-0067">ATP-binding</keyword>
<evidence type="ECO:0000313" key="11">
    <source>
        <dbReference type="EMBL" id="KAG0671774.1"/>
    </source>
</evidence>
<feature type="region of interest" description="Disordered" evidence="8">
    <location>
        <begin position="598"/>
        <end position="632"/>
    </location>
</feature>
<feature type="region of interest" description="Disordered" evidence="8">
    <location>
        <begin position="111"/>
        <end position="144"/>
    </location>
</feature>
<comment type="similarity">
    <text evidence="6">Belongs to the DEAD box helicase family.</text>
</comment>
<comment type="domain">
    <text evidence="7">The Q motif is unique to and characteristic of the DEAD box family of RNA helicases and controls ATP binding and hydrolysis.</text>
</comment>
<feature type="compositionally biased region" description="Acidic residues" evidence="8">
    <location>
        <begin position="62"/>
        <end position="88"/>
    </location>
</feature>
<accession>A0A9P7BC60</accession>
<dbReference type="Pfam" id="PF00271">
    <property type="entry name" value="Helicase_C"/>
    <property type="match status" value="1"/>
</dbReference>
<keyword evidence="12" id="KW-1185">Reference proteome</keyword>
<evidence type="ECO:0000256" key="3">
    <source>
        <dbReference type="ARBA" id="ARBA00022806"/>
    </source>
</evidence>
<dbReference type="SMART" id="SM00487">
    <property type="entry name" value="DEXDc"/>
    <property type="match status" value="1"/>
</dbReference>
<dbReference type="SUPFAM" id="SSF52540">
    <property type="entry name" value="P-loop containing nucleoside triphosphate hydrolases"/>
    <property type="match status" value="1"/>
</dbReference>
<dbReference type="InterPro" id="IPR014001">
    <property type="entry name" value="Helicase_ATP-bd"/>
</dbReference>
<dbReference type="EMBL" id="PUHR01000008">
    <property type="protein sequence ID" value="KAG0671774.1"/>
    <property type="molecule type" value="Genomic_DNA"/>
</dbReference>
<feature type="compositionally biased region" description="Polar residues" evidence="8">
    <location>
        <begin position="121"/>
        <end position="130"/>
    </location>
</feature>
<dbReference type="InterPro" id="IPR000629">
    <property type="entry name" value="RNA-helicase_DEAD-box_CS"/>
</dbReference>
<dbReference type="PROSITE" id="PS51194">
    <property type="entry name" value="HELICASE_CTER"/>
    <property type="match status" value="1"/>
</dbReference>
<evidence type="ECO:0000313" key="12">
    <source>
        <dbReference type="Proteomes" id="UP000750334"/>
    </source>
</evidence>
<evidence type="ECO:0000256" key="4">
    <source>
        <dbReference type="ARBA" id="ARBA00022840"/>
    </source>
</evidence>
<evidence type="ECO:0000256" key="7">
    <source>
        <dbReference type="RuleBase" id="RU365068"/>
    </source>
</evidence>
<name>A0A9P7BC60_MAUEX</name>
<dbReference type="Gene3D" id="3.40.50.300">
    <property type="entry name" value="P-loop containing nucleotide triphosphate hydrolases"/>
    <property type="match status" value="2"/>
</dbReference>
<dbReference type="EC" id="3.6.4.13" evidence="7"/>
<dbReference type="PROSITE" id="PS00039">
    <property type="entry name" value="DEAD_ATP_HELICASE"/>
    <property type="match status" value="1"/>
</dbReference>
<feature type="domain" description="Helicase ATP-binding" evidence="9">
    <location>
        <begin position="234"/>
        <end position="414"/>
    </location>
</feature>
<proteinExistence type="inferred from homology"/>
<evidence type="ECO:0000256" key="1">
    <source>
        <dbReference type="ARBA" id="ARBA00022741"/>
    </source>
</evidence>
<dbReference type="CDD" id="cd17956">
    <property type="entry name" value="DEADc_DDX51"/>
    <property type="match status" value="1"/>
</dbReference>
<feature type="compositionally biased region" description="Basic and acidic residues" evidence="8">
    <location>
        <begin position="603"/>
        <end position="614"/>
    </location>
</feature>
<evidence type="ECO:0000259" key="10">
    <source>
        <dbReference type="PROSITE" id="PS51194"/>
    </source>
</evidence>
<dbReference type="CDD" id="cd18787">
    <property type="entry name" value="SF2_C_DEAD"/>
    <property type="match status" value="1"/>
</dbReference>
<dbReference type="GO" id="GO:0016787">
    <property type="term" value="F:hydrolase activity"/>
    <property type="evidence" value="ECO:0007669"/>
    <property type="project" value="UniProtKB-KW"/>
</dbReference>
<dbReference type="InterPro" id="IPR027417">
    <property type="entry name" value="P-loop_NTPase"/>
</dbReference>
<dbReference type="InterPro" id="IPR001650">
    <property type="entry name" value="Helicase_C-like"/>
</dbReference>
<dbReference type="GO" id="GO:0003723">
    <property type="term" value="F:RNA binding"/>
    <property type="evidence" value="ECO:0007669"/>
    <property type="project" value="UniProtKB-UniRule"/>
</dbReference>
<dbReference type="Proteomes" id="UP000750334">
    <property type="component" value="Unassembled WGS sequence"/>
</dbReference>
<reference evidence="11 12" key="1">
    <citation type="submission" date="2020-11" db="EMBL/GenBank/DDBJ databases">
        <title>Kefir isolates.</title>
        <authorList>
            <person name="Marcisauskas S."/>
            <person name="Kim Y."/>
            <person name="Blasche S."/>
        </authorList>
    </citation>
    <scope>NUCLEOTIDE SEQUENCE [LARGE SCALE GENOMIC DNA]</scope>
    <source>
        <strain evidence="11 12">OG2</strain>
    </source>
</reference>
<comment type="function">
    <text evidence="7">RNA helicase.</text>
</comment>
<dbReference type="PROSITE" id="PS51192">
    <property type="entry name" value="HELICASE_ATP_BIND_1"/>
    <property type="match status" value="1"/>
</dbReference>
<gene>
    <name evidence="11" type="primary">DBP6</name>
    <name evidence="11" type="ORF">C6P45_005039</name>
</gene>
<feature type="compositionally biased region" description="Basic and acidic residues" evidence="8">
    <location>
        <begin position="21"/>
        <end position="39"/>
    </location>
</feature>
<feature type="compositionally biased region" description="Acidic residues" evidence="8">
    <location>
        <begin position="40"/>
        <end position="53"/>
    </location>
</feature>
<evidence type="ECO:0000259" key="9">
    <source>
        <dbReference type="PROSITE" id="PS51192"/>
    </source>
</evidence>
<evidence type="ECO:0000256" key="5">
    <source>
        <dbReference type="ARBA" id="ARBA00022884"/>
    </source>
</evidence>
<keyword evidence="1 6" id="KW-0547">Nucleotide-binding</keyword>
<dbReference type="Pfam" id="PF00270">
    <property type="entry name" value="DEAD"/>
    <property type="match status" value="1"/>
</dbReference>
<keyword evidence="5 7" id="KW-0694">RNA-binding</keyword>
<keyword evidence="2 6" id="KW-0378">Hydrolase</keyword>
<dbReference type="GO" id="GO:0003724">
    <property type="term" value="F:RNA helicase activity"/>
    <property type="evidence" value="ECO:0007669"/>
    <property type="project" value="UniProtKB-EC"/>
</dbReference>
<comment type="catalytic activity">
    <reaction evidence="7">
        <text>ATP + H2O = ADP + phosphate + H(+)</text>
        <dbReference type="Rhea" id="RHEA:13065"/>
        <dbReference type="ChEBI" id="CHEBI:15377"/>
        <dbReference type="ChEBI" id="CHEBI:15378"/>
        <dbReference type="ChEBI" id="CHEBI:30616"/>
        <dbReference type="ChEBI" id="CHEBI:43474"/>
        <dbReference type="ChEBI" id="CHEBI:456216"/>
        <dbReference type="EC" id="3.6.4.13"/>
    </reaction>
</comment>
<dbReference type="OrthoDB" id="3370at2759"/>
<dbReference type="GO" id="GO:0070013">
    <property type="term" value="C:intracellular organelle lumen"/>
    <property type="evidence" value="ECO:0007669"/>
    <property type="project" value="UniProtKB-ARBA"/>
</dbReference>
<dbReference type="AlphaFoldDB" id="A0A9P7BC60"/>
<organism evidence="11 12">
    <name type="scientific">Maudiozyma exigua</name>
    <name type="common">Yeast</name>
    <name type="synonym">Kazachstania exigua</name>
    <dbReference type="NCBI Taxonomy" id="34358"/>
    <lineage>
        <taxon>Eukaryota</taxon>
        <taxon>Fungi</taxon>
        <taxon>Dikarya</taxon>
        <taxon>Ascomycota</taxon>
        <taxon>Saccharomycotina</taxon>
        <taxon>Saccharomycetes</taxon>
        <taxon>Saccharomycetales</taxon>
        <taxon>Saccharomycetaceae</taxon>
        <taxon>Maudiozyma</taxon>
    </lineage>
</organism>
<dbReference type="InterPro" id="IPR011545">
    <property type="entry name" value="DEAD/DEAH_box_helicase_dom"/>
</dbReference>
<evidence type="ECO:0000256" key="6">
    <source>
        <dbReference type="RuleBase" id="RU000492"/>
    </source>
</evidence>
<evidence type="ECO:0000256" key="8">
    <source>
        <dbReference type="SAM" id="MobiDB-lite"/>
    </source>
</evidence>
<dbReference type="SMART" id="SM00490">
    <property type="entry name" value="HELICc"/>
    <property type="match status" value="1"/>
</dbReference>
<protein>
    <recommendedName>
        <fullName evidence="7">ATP-dependent RNA helicase</fullName>
        <ecNumber evidence="7">3.6.4.13</ecNumber>
    </recommendedName>
</protein>
<comment type="caution">
    <text evidence="11">The sequence shown here is derived from an EMBL/GenBank/DDBJ whole genome shotgun (WGS) entry which is preliminary data.</text>
</comment>
<sequence length="663" mass="75009">MFAARFDPTAIVDTSSNNANIEKKKVIPLKRTRDVKSDSEDGESDEEEEEEEIVIPQKKVEEDTEGESEESVKNEDEELEENDNEENNEDIKDDKHTLVMSRFHQTLSLQERISEKDKTSIDTTTTQSESVIDGDTNEENTHNLESIPQPDIVRADKSVKNAIEESHLTAWINTKKVYYDNTMIKLFDEYEDELTPKLLNNIKSNFSKETFSIQTILLDTALPILNRSMKLTKKNMTRRVGDMLINASTGSGKTLAYSVPIVQALSNRTVNRLRVLIIVPTKLLIQQVFETLNTLIKGTSLIITTAKMDQSLNEERRKLQQSEPDIFITTPGRLVDLLQMKSISLKNLKFLILDEADRLLNQSFQNWCSEIMSAINTDKTDRLPGNVIKMVFSATLSSDTQKLHDLHLYNPKLFLTDSVKLYNLPSTLQEYNISIPTAKSLYKPLLLVHLFPLLNDDSKLIVFVKSNEASLRLATLINIILQKKNMDSKISVESFNSNNSRAQNRKLVTDFSSSNENGMSVLITTDIMSRGIDITNVTDVINYDVPISSQQYVHRCGRTARAGASGNAYNYLVGKGERTFWSQHVSNDISRDINGHQPVVWSKVDDQNNKRGDGDGDVDMEADTNTQDTDTSEKYKSIIDISDDEDAIYKEALNELKELVAAK</sequence>
<feature type="region of interest" description="Disordered" evidence="8">
    <location>
        <begin position="1"/>
        <end position="97"/>
    </location>
</feature>
<dbReference type="GO" id="GO:0005524">
    <property type="term" value="F:ATP binding"/>
    <property type="evidence" value="ECO:0007669"/>
    <property type="project" value="UniProtKB-UniRule"/>
</dbReference>
<dbReference type="PANTHER" id="PTHR24031">
    <property type="entry name" value="RNA HELICASE"/>
    <property type="match status" value="1"/>
</dbReference>